<dbReference type="Proteomes" id="UP000091926">
    <property type="component" value="Chromosome"/>
</dbReference>
<protein>
    <submittedName>
        <fullName evidence="1">Uncharacterized protein</fullName>
    </submittedName>
</protein>
<evidence type="ECO:0000313" key="1">
    <source>
        <dbReference type="EMBL" id="ANN79921.1"/>
    </source>
</evidence>
<keyword evidence="2" id="KW-1185">Reference proteome</keyword>
<dbReference type="EMBL" id="CP016172">
    <property type="protein sequence ID" value="ANN79921.1"/>
    <property type="molecule type" value="Genomic_DNA"/>
</dbReference>
<organism evidence="1 2">
    <name type="scientific">Bordetella flabilis</name>
    <dbReference type="NCBI Taxonomy" id="463014"/>
    <lineage>
        <taxon>Bacteria</taxon>
        <taxon>Pseudomonadati</taxon>
        <taxon>Pseudomonadota</taxon>
        <taxon>Betaproteobacteria</taxon>
        <taxon>Burkholderiales</taxon>
        <taxon>Alcaligenaceae</taxon>
        <taxon>Bordetella</taxon>
    </lineage>
</organism>
<proteinExistence type="predicted"/>
<evidence type="ECO:0000313" key="2">
    <source>
        <dbReference type="Proteomes" id="UP000091926"/>
    </source>
</evidence>
<gene>
    <name evidence="1" type="ORF">BAU07_24885</name>
</gene>
<sequence length="73" mass="8266">MILQLVYGIMLELLEMRDQITDGERISVWISQMAPEHAGNTRIHLGDCDQRGQPVVSCRSGIMRQKRRVGTVA</sequence>
<name>A0A193GKI0_9BORD</name>
<reference evidence="1 2" key="1">
    <citation type="submission" date="2016-06" db="EMBL/GenBank/DDBJ databases">
        <title>Complete genome sequences of Bordetella bronchialis and Bordetella flabilis.</title>
        <authorList>
            <person name="LiPuma J.J."/>
            <person name="Spilker T."/>
        </authorList>
    </citation>
    <scope>NUCLEOTIDE SEQUENCE [LARGE SCALE GENOMIC DNA]</scope>
    <source>
        <strain evidence="1 2">AU10664</strain>
    </source>
</reference>
<dbReference type="AlphaFoldDB" id="A0A193GKI0"/>
<dbReference type="KEGG" id="bfz:BAU07_24885"/>
<accession>A0A193GKI0</accession>